<dbReference type="AlphaFoldDB" id="A0A3G7TNU1"/>
<evidence type="ECO:0000313" key="6">
    <source>
        <dbReference type="Proteomes" id="UP000268048"/>
    </source>
</evidence>
<keyword evidence="3" id="KW-0078">Bacteriocin</keyword>
<dbReference type="Proteomes" id="UP000268048">
    <property type="component" value="Chromosome"/>
</dbReference>
<dbReference type="Pfam" id="PF06958">
    <property type="entry name" value="Pyocin_S"/>
    <property type="match status" value="1"/>
</dbReference>
<organism evidence="5 6">
    <name type="scientific">Pseudomonas chlororaphis</name>
    <dbReference type="NCBI Taxonomy" id="587753"/>
    <lineage>
        <taxon>Bacteria</taxon>
        <taxon>Pseudomonadati</taxon>
        <taxon>Pseudomonadota</taxon>
        <taxon>Gammaproteobacteria</taxon>
        <taxon>Pseudomonadales</taxon>
        <taxon>Pseudomonadaceae</taxon>
        <taxon>Pseudomonas</taxon>
    </lineage>
</organism>
<feature type="domain" description="Pyosin/cloacin translocation" evidence="4">
    <location>
        <begin position="96"/>
        <end position="225"/>
    </location>
</feature>
<keyword evidence="1" id="KW-0929">Antimicrobial</keyword>
<dbReference type="InterPro" id="IPR036302">
    <property type="entry name" value="Pyosin/cloacin_T_dom_sf"/>
</dbReference>
<dbReference type="GO" id="GO:0031640">
    <property type="term" value="P:killing of cells of another organism"/>
    <property type="evidence" value="ECO:0007669"/>
    <property type="project" value="UniProtKB-KW"/>
</dbReference>
<dbReference type="EMBL" id="CP027753">
    <property type="protein sequence ID" value="AZE48710.1"/>
    <property type="molecule type" value="Genomic_DNA"/>
</dbReference>
<dbReference type="InterPro" id="IPR016128">
    <property type="entry name" value="Pyosin/cloacin_T_dom"/>
</dbReference>
<sequence length="375" mass="39831">MKAAHTFRMPAAGTTQLSVAAGSIALTAGSSTTLETAIQAAIQALKAALGTVVSVTSAVGIGALTYSSSLGNGELPATMLTLPAKSLAPDLPANLSAIAAAGGTVDLPYRIYGDSSKYSVIATQANGGISRRVPVKALSLDPVANAYTFTTADASPVTLTFPIATPANSSTATPAKPVPVPVYTGVTLTPLEIKAVPLPVADQLDIRDAIYIYPADSGLPPIYVVFNSPYEGATTKGVHSGRMYNPEKIGGLIQNLDWTAVTVTQNGINLVKLHTRRFPPSDANKIMTSRLERILRGEIPITDIDKRFYTHEIRELERYRALGIADGIDPDDGGIIWNNTHTATLEDYKLKDTHDLFYTPEAIEADDAQIERENR</sequence>
<accession>A0A3G7TNU1</accession>
<evidence type="ECO:0000256" key="3">
    <source>
        <dbReference type="ARBA" id="ARBA00023048"/>
    </source>
</evidence>
<evidence type="ECO:0000256" key="2">
    <source>
        <dbReference type="ARBA" id="ARBA00023022"/>
    </source>
</evidence>
<evidence type="ECO:0000259" key="4">
    <source>
        <dbReference type="Pfam" id="PF06958"/>
    </source>
</evidence>
<reference evidence="5 6" key="1">
    <citation type="submission" date="2018-03" db="EMBL/GenBank/DDBJ databases">
        <title>Diversity of phytobeneficial traits revealed by whole-genome analysis of worldwide-isolated phenazine-producing Pseudomonas spp.</title>
        <authorList>
            <person name="Biessy A."/>
            <person name="Novinscak A."/>
            <person name="Blom J."/>
            <person name="Leger G."/>
            <person name="Thomashow L.S."/>
            <person name="Cazorla F.M."/>
            <person name="Josic D."/>
            <person name="Filion M."/>
        </authorList>
    </citation>
    <scope>NUCLEOTIDE SEQUENCE [LARGE SCALE GENOMIC DNA]</scope>
    <source>
        <strain evidence="5 6">B25</strain>
    </source>
</reference>
<dbReference type="SUPFAM" id="SSF69369">
    <property type="entry name" value="Cloacin translocation domain"/>
    <property type="match status" value="1"/>
</dbReference>
<gene>
    <name evidence="5" type="ORF">C4K04_3038</name>
</gene>
<name>A0A3G7TNU1_9PSED</name>
<keyword evidence="2" id="KW-0044">Antibiotic</keyword>
<dbReference type="GO" id="GO:0042742">
    <property type="term" value="P:defense response to bacterium"/>
    <property type="evidence" value="ECO:0007669"/>
    <property type="project" value="UniProtKB-KW"/>
</dbReference>
<evidence type="ECO:0000313" key="5">
    <source>
        <dbReference type="EMBL" id="AZE48710.1"/>
    </source>
</evidence>
<proteinExistence type="predicted"/>
<protein>
    <submittedName>
        <fullName evidence="5">Colicin</fullName>
    </submittedName>
</protein>
<evidence type="ECO:0000256" key="1">
    <source>
        <dbReference type="ARBA" id="ARBA00022529"/>
    </source>
</evidence>